<dbReference type="InterPro" id="IPR029054">
    <property type="entry name" value="dUTPase-like"/>
</dbReference>
<dbReference type="GO" id="GO:0004170">
    <property type="term" value="F:dUTP diphosphatase activity"/>
    <property type="evidence" value="ECO:0007669"/>
    <property type="project" value="UniProtKB-EC"/>
</dbReference>
<evidence type="ECO:0000256" key="5">
    <source>
        <dbReference type="SAM" id="MobiDB-lite"/>
    </source>
</evidence>
<sequence length="149" mass="16721">MEPLKIKIKKTHPEAQIPLITQGNACFDFYAIEDTAVKSMHLSTATFVRTGLSFEIPEGYHMKLFMRSSQGAKTKFYLANCVGIVDSSYRGEVMGIFKITAGKRIKKYIHKGERFMQGLIEKNIPVEFEETDELSQTDRGEGGFGSTGK</sequence>
<dbReference type="PANTHER" id="PTHR11241">
    <property type="entry name" value="DEOXYURIDINE 5'-TRIPHOSPHATE NUCLEOTIDOHYDROLASE"/>
    <property type="match status" value="1"/>
</dbReference>
<feature type="region of interest" description="Disordered" evidence="5">
    <location>
        <begin position="130"/>
        <end position="149"/>
    </location>
</feature>
<dbReference type="SUPFAM" id="SSF51283">
    <property type="entry name" value="dUTPase-like"/>
    <property type="match status" value="1"/>
</dbReference>
<dbReference type="Pfam" id="PF00692">
    <property type="entry name" value="dUTPase"/>
    <property type="match status" value="1"/>
</dbReference>
<evidence type="ECO:0000256" key="3">
    <source>
        <dbReference type="ARBA" id="ARBA00022801"/>
    </source>
</evidence>
<keyword evidence="3" id="KW-0378">Hydrolase</keyword>
<dbReference type="EMBL" id="BK032731">
    <property type="protein sequence ID" value="DAF57273.1"/>
    <property type="molecule type" value="Genomic_DNA"/>
</dbReference>
<dbReference type="InterPro" id="IPR036157">
    <property type="entry name" value="dUTPase-like_sf"/>
</dbReference>
<evidence type="ECO:0000256" key="2">
    <source>
        <dbReference type="ARBA" id="ARBA00012379"/>
    </source>
</evidence>
<feature type="domain" description="dUTPase-like" evidence="6">
    <location>
        <begin position="19"/>
        <end position="148"/>
    </location>
</feature>
<evidence type="ECO:0000256" key="4">
    <source>
        <dbReference type="ARBA" id="ARBA00023080"/>
    </source>
</evidence>
<evidence type="ECO:0000259" key="6">
    <source>
        <dbReference type="Pfam" id="PF00692"/>
    </source>
</evidence>
<dbReference type="Gene3D" id="2.70.40.10">
    <property type="match status" value="1"/>
</dbReference>
<protein>
    <recommendedName>
        <fullName evidence="2">dUTP diphosphatase</fullName>
        <ecNumber evidence="2">3.6.1.23</ecNumber>
    </recommendedName>
</protein>
<evidence type="ECO:0000256" key="1">
    <source>
        <dbReference type="ARBA" id="ARBA00006581"/>
    </source>
</evidence>
<dbReference type="CDD" id="cd07557">
    <property type="entry name" value="trimeric_dUTPase"/>
    <property type="match status" value="1"/>
</dbReference>
<dbReference type="PANTHER" id="PTHR11241:SF0">
    <property type="entry name" value="DEOXYURIDINE 5'-TRIPHOSPHATE NUCLEOTIDOHYDROLASE"/>
    <property type="match status" value="1"/>
</dbReference>
<dbReference type="GO" id="GO:0006226">
    <property type="term" value="P:dUMP biosynthetic process"/>
    <property type="evidence" value="ECO:0007669"/>
    <property type="project" value="InterPro"/>
</dbReference>
<dbReference type="InterPro" id="IPR008181">
    <property type="entry name" value="dUTPase"/>
</dbReference>
<dbReference type="GO" id="GO:0000287">
    <property type="term" value="F:magnesium ion binding"/>
    <property type="evidence" value="ECO:0007669"/>
    <property type="project" value="InterPro"/>
</dbReference>
<dbReference type="NCBIfam" id="TIGR00576">
    <property type="entry name" value="dut"/>
    <property type="match status" value="1"/>
</dbReference>
<proteinExistence type="inferred from homology"/>
<evidence type="ECO:0000313" key="7">
    <source>
        <dbReference type="EMBL" id="DAF57273.1"/>
    </source>
</evidence>
<reference evidence="7" key="1">
    <citation type="journal article" date="2021" name="Proc. Natl. Acad. Sci. U.S.A.">
        <title>A Catalog of Tens of Thousands of Viruses from Human Metagenomes Reveals Hidden Associations with Chronic Diseases.</title>
        <authorList>
            <person name="Tisza M.J."/>
            <person name="Buck C.B."/>
        </authorList>
    </citation>
    <scope>NUCLEOTIDE SEQUENCE</scope>
    <source>
        <strain evidence="7">Ctuch15</strain>
    </source>
</reference>
<organism evidence="7">
    <name type="scientific">Podoviridae sp. ctuch15</name>
    <dbReference type="NCBI Taxonomy" id="2827752"/>
    <lineage>
        <taxon>Viruses</taxon>
        <taxon>Duplodnaviria</taxon>
        <taxon>Heunggongvirae</taxon>
        <taxon>Uroviricota</taxon>
        <taxon>Caudoviricetes</taxon>
    </lineage>
</organism>
<dbReference type="EC" id="3.6.1.23" evidence="2"/>
<dbReference type="InterPro" id="IPR033704">
    <property type="entry name" value="dUTPase_trimeric"/>
</dbReference>
<comment type="similarity">
    <text evidence="1">Belongs to the dUTPase family.</text>
</comment>
<name>A0A8S5T1Y8_9CAUD</name>
<dbReference type="GO" id="GO:0046081">
    <property type="term" value="P:dUTP catabolic process"/>
    <property type="evidence" value="ECO:0007669"/>
    <property type="project" value="InterPro"/>
</dbReference>
<keyword evidence="4" id="KW-0546">Nucleotide metabolism</keyword>
<accession>A0A8S5T1Y8</accession>